<evidence type="ECO:0000256" key="1">
    <source>
        <dbReference type="ARBA" id="ARBA00022649"/>
    </source>
</evidence>
<dbReference type="Gene3D" id="1.20.5.780">
    <property type="entry name" value="Single helix bin"/>
    <property type="match status" value="1"/>
</dbReference>
<dbReference type="InterPro" id="IPR014795">
    <property type="entry name" value="TacA_1-like"/>
</dbReference>
<keyword evidence="4" id="KW-1185">Reference proteome</keyword>
<keyword evidence="1" id="KW-1277">Toxin-antitoxin system</keyword>
<name>A0ABY1QRL9_9BURK</name>
<dbReference type="PANTHER" id="PTHR35401">
    <property type="entry name" value="COPG FAMILY HELIX-TURN-HELIX PROTEIN-RELATED-RELATED"/>
    <property type="match status" value="1"/>
</dbReference>
<dbReference type="EMBL" id="FXUL01000030">
    <property type="protein sequence ID" value="SMP78931.1"/>
    <property type="molecule type" value="Genomic_DNA"/>
</dbReference>
<dbReference type="InterPro" id="IPR010985">
    <property type="entry name" value="Ribbon_hlx_hlx"/>
</dbReference>
<reference evidence="3 4" key="1">
    <citation type="submission" date="2017-05" db="EMBL/GenBank/DDBJ databases">
        <authorList>
            <person name="Varghese N."/>
            <person name="Submissions S."/>
        </authorList>
    </citation>
    <scope>NUCLEOTIDE SEQUENCE [LARGE SCALE GENOMIC DNA]</scope>
    <source>
        <strain evidence="3 4">DSM 26001</strain>
    </source>
</reference>
<comment type="caution">
    <text evidence="3">The sequence shown here is derived from an EMBL/GenBank/DDBJ whole genome shotgun (WGS) entry which is preliminary data.</text>
</comment>
<organism evidence="3 4">
    <name type="scientific">Noviherbaspirillum suwonense</name>
    <dbReference type="NCBI Taxonomy" id="1224511"/>
    <lineage>
        <taxon>Bacteria</taxon>
        <taxon>Pseudomonadati</taxon>
        <taxon>Pseudomonadota</taxon>
        <taxon>Betaproteobacteria</taxon>
        <taxon>Burkholderiales</taxon>
        <taxon>Oxalobacteraceae</taxon>
        <taxon>Noviherbaspirillum</taxon>
    </lineage>
</organism>
<protein>
    <submittedName>
        <fullName evidence="3">Uncharacterized conserved protein, DUF1778 family</fullName>
    </submittedName>
</protein>
<comment type="similarity">
    <text evidence="2">Belongs to the TacA antitoxin family.</text>
</comment>
<dbReference type="Pfam" id="PF08681">
    <property type="entry name" value="TacA1"/>
    <property type="match status" value="1"/>
</dbReference>
<proteinExistence type="inferred from homology"/>
<gene>
    <name evidence="3" type="ORF">SAMN06295970_13010</name>
</gene>
<sequence length="93" mass="10298">MPATNSNARLEARISTDLHSMLKRAAELQGRTMTDFVVAAVQDAAQRAIEQAEIIRLSMGDQECFAQALLSPPQPAPALERAFARHRKLLRVE</sequence>
<accession>A0ABY1QRL9</accession>
<evidence type="ECO:0000313" key="3">
    <source>
        <dbReference type="EMBL" id="SMP78931.1"/>
    </source>
</evidence>
<dbReference type="Proteomes" id="UP001158049">
    <property type="component" value="Unassembled WGS sequence"/>
</dbReference>
<dbReference type="SUPFAM" id="SSF47598">
    <property type="entry name" value="Ribbon-helix-helix"/>
    <property type="match status" value="1"/>
</dbReference>
<evidence type="ECO:0000313" key="4">
    <source>
        <dbReference type="Proteomes" id="UP001158049"/>
    </source>
</evidence>
<dbReference type="PANTHER" id="PTHR35401:SF2">
    <property type="entry name" value="ABC-TYPE TRANSPORT SYSTEM"/>
    <property type="match status" value="1"/>
</dbReference>
<evidence type="ECO:0000256" key="2">
    <source>
        <dbReference type="ARBA" id="ARBA00049988"/>
    </source>
</evidence>